<organism evidence="2 3">
    <name type="scientific">Racocetra fulgida</name>
    <dbReference type="NCBI Taxonomy" id="60492"/>
    <lineage>
        <taxon>Eukaryota</taxon>
        <taxon>Fungi</taxon>
        <taxon>Fungi incertae sedis</taxon>
        <taxon>Mucoromycota</taxon>
        <taxon>Glomeromycotina</taxon>
        <taxon>Glomeromycetes</taxon>
        <taxon>Diversisporales</taxon>
        <taxon>Gigasporaceae</taxon>
        <taxon>Racocetra</taxon>
    </lineage>
</organism>
<sequence length="211" mass="23634">MESYQYPNYETHYPVRSDNEFTNNAIPTRTQDDTNNNHNINFYEVPIKSDIPDNEVNDSEKAIAKTQHEKVISKDAVKWYRNTKAVLTAFKSNFLLIFLPPAIILKRYEFSATLVFVFNFLAIIPLSKIMTVGIDDFATRLPPILGIVFLAGSWPRKRRESINAHLSTQLWVSTSASTLALAVLALVTPAAFKIAAPAGTGIECDVQNISL</sequence>
<feature type="transmembrane region" description="Helical" evidence="1">
    <location>
        <begin position="85"/>
        <end position="105"/>
    </location>
</feature>
<proteinExistence type="predicted"/>
<keyword evidence="1" id="KW-1133">Transmembrane helix</keyword>
<accession>A0A9N9AF87</accession>
<feature type="transmembrane region" description="Helical" evidence="1">
    <location>
        <begin position="166"/>
        <end position="187"/>
    </location>
</feature>
<keyword evidence="3" id="KW-1185">Reference proteome</keyword>
<reference evidence="2" key="1">
    <citation type="submission" date="2021-06" db="EMBL/GenBank/DDBJ databases">
        <authorList>
            <person name="Kallberg Y."/>
            <person name="Tangrot J."/>
            <person name="Rosling A."/>
        </authorList>
    </citation>
    <scope>NUCLEOTIDE SEQUENCE</scope>
    <source>
        <strain evidence="2">IN212</strain>
    </source>
</reference>
<comment type="caution">
    <text evidence="2">The sequence shown here is derived from an EMBL/GenBank/DDBJ whole genome shotgun (WGS) entry which is preliminary data.</text>
</comment>
<protein>
    <submittedName>
        <fullName evidence="2">13462_t:CDS:1</fullName>
    </submittedName>
</protein>
<dbReference type="AlphaFoldDB" id="A0A9N9AF87"/>
<keyword evidence="1" id="KW-0472">Membrane</keyword>
<gene>
    <name evidence="2" type="ORF">RFULGI_LOCUS3660</name>
</gene>
<keyword evidence="1" id="KW-0812">Transmembrane</keyword>
<dbReference type="Proteomes" id="UP000789396">
    <property type="component" value="Unassembled WGS sequence"/>
</dbReference>
<dbReference type="EMBL" id="CAJVPZ010003286">
    <property type="protein sequence ID" value="CAG8527984.1"/>
    <property type="molecule type" value="Genomic_DNA"/>
</dbReference>
<evidence type="ECO:0000313" key="3">
    <source>
        <dbReference type="Proteomes" id="UP000789396"/>
    </source>
</evidence>
<feature type="transmembrane region" description="Helical" evidence="1">
    <location>
        <begin position="112"/>
        <end position="131"/>
    </location>
</feature>
<evidence type="ECO:0000256" key="1">
    <source>
        <dbReference type="SAM" id="Phobius"/>
    </source>
</evidence>
<evidence type="ECO:0000313" key="2">
    <source>
        <dbReference type="EMBL" id="CAG8527984.1"/>
    </source>
</evidence>
<name>A0A9N9AF87_9GLOM</name>
<dbReference type="OrthoDB" id="1699231at2759"/>